<dbReference type="EMBL" id="CAJNJA010044408">
    <property type="protein sequence ID" value="CAE7801614.1"/>
    <property type="molecule type" value="Genomic_DNA"/>
</dbReference>
<dbReference type="GO" id="GO:0016491">
    <property type="term" value="F:oxidoreductase activity"/>
    <property type="evidence" value="ECO:0007669"/>
    <property type="project" value="UniProtKB-KW"/>
</dbReference>
<reference evidence="4" key="1">
    <citation type="submission" date="2021-02" db="EMBL/GenBank/DDBJ databases">
        <authorList>
            <person name="Dougan E. K."/>
            <person name="Rhodes N."/>
            <person name="Thang M."/>
            <person name="Chan C."/>
        </authorList>
    </citation>
    <scope>NUCLEOTIDE SEQUENCE</scope>
</reference>
<dbReference type="AlphaFoldDB" id="A0A812YXS7"/>
<feature type="region of interest" description="Disordered" evidence="2">
    <location>
        <begin position="265"/>
        <end position="298"/>
    </location>
</feature>
<evidence type="ECO:0000313" key="4">
    <source>
        <dbReference type="EMBL" id="CAE7801614.1"/>
    </source>
</evidence>
<sequence length="553" mass="60445">VTLLNTAQLYGTSENCIGQLRGRVTGGEKALVISKFDALGKNTEQLIPSLEESASKCGVDALDGFLIHHPKGSATAMADQLAAAYQRGIVRNVGVSNYDETALREMHALLCLGSLRRLMVSNELGVTILAWAPLASGRLTSKPSTELLTEAETVAALSVVRTIATSRQKTPAQVALNWCICKGTVPIPGARTVEQARENAGALGWRLTEEEVASLDAVAVDSMGMYYSPEEMELQTCYTLFFSQITCVEIRAPEDVLVTKLARERRQKAKENVEPTAEWGRPPPKPEHQSKQSNTSMRAALDRRCVKALAPEVARRLQAAREEWGTVRQRLRLARPPPAEEPAPEPPQHKEAKVTPRRSEPKPEREPAPKAPHEAMPGCQGQDEEKDPDRARAVELFQSFLERGRNAENWRKNDLRLINHIVVPMLFGDASIDWARPVLALDELEELVRSFPEKLALLPRHKAASVLPDRHTFGVSGGNDPSKEAGRPPAMPGTRSPLSAEGAGGAGLRSRAGTGDSGKRCSERRSPQSDSTRTGPRFPEAAQTLLSLSEWCN</sequence>
<dbReference type="SUPFAM" id="SSF51430">
    <property type="entry name" value="NAD(P)-linked oxidoreductase"/>
    <property type="match status" value="1"/>
</dbReference>
<proteinExistence type="predicted"/>
<feature type="region of interest" description="Disordered" evidence="2">
    <location>
        <begin position="335"/>
        <end position="388"/>
    </location>
</feature>
<organism evidence="4 5">
    <name type="scientific">Symbiodinium necroappetens</name>
    <dbReference type="NCBI Taxonomy" id="1628268"/>
    <lineage>
        <taxon>Eukaryota</taxon>
        <taxon>Sar</taxon>
        <taxon>Alveolata</taxon>
        <taxon>Dinophyceae</taxon>
        <taxon>Suessiales</taxon>
        <taxon>Symbiodiniaceae</taxon>
        <taxon>Symbiodinium</taxon>
    </lineage>
</organism>
<feature type="non-terminal residue" evidence="4">
    <location>
        <position position="553"/>
    </location>
</feature>
<dbReference type="Pfam" id="PF00248">
    <property type="entry name" value="Aldo_ket_red"/>
    <property type="match status" value="2"/>
</dbReference>
<dbReference type="InterPro" id="IPR020471">
    <property type="entry name" value="AKR"/>
</dbReference>
<keyword evidence="5" id="KW-1185">Reference proteome</keyword>
<keyword evidence="1" id="KW-0560">Oxidoreductase</keyword>
<gene>
    <name evidence="4" type="ORF">SNEC2469_LOCUS23655</name>
</gene>
<dbReference type="PANTHER" id="PTHR43625">
    <property type="entry name" value="AFLATOXIN B1 ALDEHYDE REDUCTASE"/>
    <property type="match status" value="1"/>
</dbReference>
<dbReference type="PRINTS" id="PR00069">
    <property type="entry name" value="ALDKETRDTASE"/>
</dbReference>
<dbReference type="InterPro" id="IPR023210">
    <property type="entry name" value="NADP_OxRdtase_dom"/>
</dbReference>
<name>A0A812YXS7_9DINO</name>
<feature type="domain" description="NADP-dependent oxidoreductase" evidence="3">
    <location>
        <begin position="122"/>
        <end position="218"/>
    </location>
</feature>
<accession>A0A812YXS7</accession>
<evidence type="ECO:0000256" key="2">
    <source>
        <dbReference type="SAM" id="MobiDB-lite"/>
    </source>
</evidence>
<feature type="compositionally biased region" description="Polar residues" evidence="2">
    <location>
        <begin position="544"/>
        <end position="553"/>
    </location>
</feature>
<feature type="compositionally biased region" description="Pro residues" evidence="2">
    <location>
        <begin position="335"/>
        <end position="346"/>
    </location>
</feature>
<protein>
    <recommendedName>
        <fullName evidence="3">NADP-dependent oxidoreductase domain-containing protein</fullName>
    </recommendedName>
</protein>
<evidence type="ECO:0000256" key="1">
    <source>
        <dbReference type="ARBA" id="ARBA00023002"/>
    </source>
</evidence>
<feature type="compositionally biased region" description="Basic and acidic residues" evidence="2">
    <location>
        <begin position="347"/>
        <end position="373"/>
    </location>
</feature>
<dbReference type="PANTHER" id="PTHR43625:SF5">
    <property type="entry name" value="PYRIDOXAL REDUCTASE, CHLOROPLASTIC"/>
    <property type="match status" value="1"/>
</dbReference>
<feature type="region of interest" description="Disordered" evidence="2">
    <location>
        <begin position="469"/>
        <end position="553"/>
    </location>
</feature>
<comment type="caution">
    <text evidence="4">The sequence shown here is derived from an EMBL/GenBank/DDBJ whole genome shotgun (WGS) entry which is preliminary data.</text>
</comment>
<dbReference type="OrthoDB" id="447887at2759"/>
<feature type="domain" description="NADP-dependent oxidoreductase" evidence="3">
    <location>
        <begin position="1"/>
        <end position="106"/>
    </location>
</feature>
<evidence type="ECO:0000313" key="5">
    <source>
        <dbReference type="Proteomes" id="UP000601435"/>
    </source>
</evidence>
<dbReference type="InterPro" id="IPR036812">
    <property type="entry name" value="NAD(P)_OxRdtase_dom_sf"/>
</dbReference>
<dbReference type="InterPro" id="IPR050791">
    <property type="entry name" value="Aldo-Keto_reductase"/>
</dbReference>
<dbReference type="Proteomes" id="UP000601435">
    <property type="component" value="Unassembled WGS sequence"/>
</dbReference>
<dbReference type="Gene3D" id="3.20.20.100">
    <property type="entry name" value="NADP-dependent oxidoreductase domain"/>
    <property type="match status" value="1"/>
</dbReference>
<dbReference type="GO" id="GO:0005737">
    <property type="term" value="C:cytoplasm"/>
    <property type="evidence" value="ECO:0007669"/>
    <property type="project" value="TreeGrafter"/>
</dbReference>
<evidence type="ECO:0000259" key="3">
    <source>
        <dbReference type="Pfam" id="PF00248"/>
    </source>
</evidence>
<feature type="compositionally biased region" description="Basic and acidic residues" evidence="2">
    <location>
        <begin position="517"/>
        <end position="527"/>
    </location>
</feature>